<dbReference type="STRING" id="1403537.Q428_10975"/>
<proteinExistence type="predicted"/>
<dbReference type="PROSITE" id="PS50198">
    <property type="entry name" value="PPIC_PPIASE_2"/>
    <property type="match status" value="1"/>
</dbReference>
<dbReference type="InterPro" id="IPR050245">
    <property type="entry name" value="PrsA_foldase"/>
</dbReference>
<evidence type="ECO:0000313" key="3">
    <source>
        <dbReference type="EMBL" id="EYE87878.1"/>
    </source>
</evidence>
<dbReference type="EMBL" id="AZQP01000035">
    <property type="protein sequence ID" value="EYE87878.1"/>
    <property type="molecule type" value="Genomic_DNA"/>
</dbReference>
<evidence type="ECO:0000259" key="2">
    <source>
        <dbReference type="PROSITE" id="PS50198"/>
    </source>
</evidence>
<dbReference type="Proteomes" id="UP000019681">
    <property type="component" value="Unassembled WGS sequence"/>
</dbReference>
<name>A0A017RSY9_9CLOT</name>
<dbReference type="SUPFAM" id="SSF109998">
    <property type="entry name" value="Triger factor/SurA peptide-binding domain-like"/>
    <property type="match status" value="1"/>
</dbReference>
<protein>
    <submittedName>
        <fullName evidence="3">Peptidylprolyl isomerase</fullName>
    </submittedName>
</protein>
<dbReference type="InterPro" id="IPR046357">
    <property type="entry name" value="PPIase_dom_sf"/>
</dbReference>
<dbReference type="Gene3D" id="1.10.8.1040">
    <property type="match status" value="1"/>
</dbReference>
<dbReference type="InterPro" id="IPR027304">
    <property type="entry name" value="Trigger_fact/SurA_dom_sf"/>
</dbReference>
<dbReference type="AlphaFoldDB" id="A0A017RSY9"/>
<dbReference type="PANTHER" id="PTHR47245:SF2">
    <property type="entry name" value="PEPTIDYL-PROLYL CIS-TRANS ISOMERASE HP_0175-RELATED"/>
    <property type="match status" value="1"/>
</dbReference>
<keyword evidence="4" id="KW-1185">Reference proteome</keyword>
<sequence>MEKKILAVVNGVEITEGHLNYAASRFPADRQSFFRTDEGRKQLLEQLVAWELLYNFASDNNFEEREDYKFQLEEARKAILTQMAIQEAIKSIKVEESEAEKYYNDNKEYFMDMEQVKAKHILVESEEKAKQVIEVINNGMTFEETAQLFSSCPSKAQGGDLGYFSRGVMVPEFEQAAFALEVGVISAPVKTQFGYHIILVEDKKEASVKPFDEVKGMIINQLTQEKQNNVYMNLIEELKGKYDIEYK</sequence>
<keyword evidence="1 3" id="KW-0413">Isomerase</keyword>
<gene>
    <name evidence="3" type="ORF">Q428_10975</name>
</gene>
<comment type="caution">
    <text evidence="3">The sequence shown here is derived from an EMBL/GenBank/DDBJ whole genome shotgun (WGS) entry which is preliminary data.</text>
</comment>
<evidence type="ECO:0000256" key="1">
    <source>
        <dbReference type="PROSITE-ProRule" id="PRU00278"/>
    </source>
</evidence>
<reference evidence="3 4" key="1">
    <citation type="journal article" date="2014" name="Genome Announc.">
        <title>Draft Genome Sequence of Fervidicella metallireducens Strain AeBT, an Iron-Reducing Thermoanaerobe from the Great Artesian Basin.</title>
        <authorList>
            <person name="Patel B.K."/>
        </authorList>
    </citation>
    <scope>NUCLEOTIDE SEQUENCE [LARGE SCALE GENOMIC DNA]</scope>
    <source>
        <strain evidence="3 4">AeB</strain>
    </source>
</reference>
<accession>A0A017RSY9</accession>
<dbReference type="SUPFAM" id="SSF54534">
    <property type="entry name" value="FKBP-like"/>
    <property type="match status" value="1"/>
</dbReference>
<dbReference type="PANTHER" id="PTHR47245">
    <property type="entry name" value="PEPTIDYLPROLYL ISOMERASE"/>
    <property type="match status" value="1"/>
</dbReference>
<dbReference type="InterPro" id="IPR000297">
    <property type="entry name" value="PPIase_PpiC"/>
</dbReference>
<dbReference type="RefSeq" id="WP_035380710.1">
    <property type="nucleotide sequence ID" value="NZ_AZQP01000035.1"/>
</dbReference>
<dbReference type="Pfam" id="PF00639">
    <property type="entry name" value="Rotamase"/>
    <property type="match status" value="1"/>
</dbReference>
<dbReference type="OrthoDB" id="14196at2"/>
<organism evidence="3 4">
    <name type="scientific">Fervidicella metallireducens AeB</name>
    <dbReference type="NCBI Taxonomy" id="1403537"/>
    <lineage>
        <taxon>Bacteria</taxon>
        <taxon>Bacillati</taxon>
        <taxon>Bacillota</taxon>
        <taxon>Clostridia</taxon>
        <taxon>Eubacteriales</taxon>
        <taxon>Clostridiaceae</taxon>
        <taxon>Fervidicella</taxon>
    </lineage>
</organism>
<keyword evidence="1" id="KW-0697">Rotamase</keyword>
<dbReference type="GO" id="GO:0003755">
    <property type="term" value="F:peptidyl-prolyl cis-trans isomerase activity"/>
    <property type="evidence" value="ECO:0007669"/>
    <property type="project" value="UniProtKB-KW"/>
</dbReference>
<feature type="domain" description="PpiC" evidence="2">
    <location>
        <begin position="113"/>
        <end position="202"/>
    </location>
</feature>
<dbReference type="Gene3D" id="3.10.50.40">
    <property type="match status" value="1"/>
</dbReference>
<evidence type="ECO:0000313" key="4">
    <source>
        <dbReference type="Proteomes" id="UP000019681"/>
    </source>
</evidence>